<keyword evidence="1" id="KW-0812">Transmembrane</keyword>
<evidence type="ECO:0000256" key="1">
    <source>
        <dbReference type="SAM" id="Phobius"/>
    </source>
</evidence>
<evidence type="ECO:0000313" key="3">
    <source>
        <dbReference type="EMBL" id="MFD1511320.1"/>
    </source>
</evidence>
<feature type="transmembrane region" description="Helical" evidence="1">
    <location>
        <begin position="213"/>
        <end position="233"/>
    </location>
</feature>
<feature type="transmembrane region" description="Helical" evidence="1">
    <location>
        <begin position="12"/>
        <end position="29"/>
    </location>
</feature>
<dbReference type="Pfam" id="PF00892">
    <property type="entry name" value="EamA"/>
    <property type="match status" value="2"/>
</dbReference>
<feature type="transmembrane region" description="Helical" evidence="1">
    <location>
        <begin position="148"/>
        <end position="168"/>
    </location>
</feature>
<dbReference type="SUPFAM" id="SSF103481">
    <property type="entry name" value="Multidrug resistance efflux transporter EmrE"/>
    <property type="match status" value="2"/>
</dbReference>
<organism evidence="3 4">
    <name type="scientific">Lacimonas salitolerans</name>
    <dbReference type="NCBI Taxonomy" id="1323750"/>
    <lineage>
        <taxon>Bacteria</taxon>
        <taxon>Pseudomonadati</taxon>
        <taxon>Pseudomonadota</taxon>
        <taxon>Alphaproteobacteria</taxon>
        <taxon>Rhodobacterales</taxon>
        <taxon>Paracoccaceae</taxon>
        <taxon>Lacimonas</taxon>
    </lineage>
</organism>
<dbReference type="Gene3D" id="1.10.3730.20">
    <property type="match status" value="2"/>
</dbReference>
<keyword evidence="1" id="KW-0472">Membrane</keyword>
<comment type="caution">
    <text evidence="3">The sequence shown here is derived from an EMBL/GenBank/DDBJ whole genome shotgun (WGS) entry which is preliminary data.</text>
</comment>
<feature type="transmembrane region" description="Helical" evidence="1">
    <location>
        <begin position="267"/>
        <end position="285"/>
    </location>
</feature>
<feature type="transmembrane region" description="Helical" evidence="1">
    <location>
        <begin position="245"/>
        <end position="261"/>
    </location>
</feature>
<feature type="transmembrane region" description="Helical" evidence="1">
    <location>
        <begin position="180"/>
        <end position="201"/>
    </location>
</feature>
<name>A0ABW4EIT5_9RHOB</name>
<dbReference type="EMBL" id="JBHUDD010000157">
    <property type="protein sequence ID" value="MFD1511320.1"/>
    <property type="molecule type" value="Genomic_DNA"/>
</dbReference>
<proteinExistence type="predicted"/>
<dbReference type="RefSeq" id="WP_379918392.1">
    <property type="nucleotide sequence ID" value="NZ_JBHUDD010000157.1"/>
</dbReference>
<evidence type="ECO:0000259" key="2">
    <source>
        <dbReference type="Pfam" id="PF00892"/>
    </source>
</evidence>
<dbReference type="PANTHER" id="PTHR22911">
    <property type="entry name" value="ACYL-MALONYL CONDENSING ENZYME-RELATED"/>
    <property type="match status" value="1"/>
</dbReference>
<reference evidence="4" key="1">
    <citation type="journal article" date="2019" name="Int. J. Syst. Evol. Microbiol.">
        <title>The Global Catalogue of Microorganisms (GCM) 10K type strain sequencing project: providing services to taxonomists for standard genome sequencing and annotation.</title>
        <authorList>
            <consortium name="The Broad Institute Genomics Platform"/>
            <consortium name="The Broad Institute Genome Sequencing Center for Infectious Disease"/>
            <person name="Wu L."/>
            <person name="Ma J."/>
        </authorList>
    </citation>
    <scope>NUCLEOTIDE SEQUENCE [LARGE SCALE GENOMIC DNA]</scope>
    <source>
        <strain evidence="4">CGMCC 1.12477</strain>
    </source>
</reference>
<dbReference type="InterPro" id="IPR000620">
    <property type="entry name" value="EamA_dom"/>
</dbReference>
<sequence length="292" mass="29977">MSAASPANLRGSLFMVLAMAAFSLEDMFYKSATGDMPAGQALVIFGGLGLAIFVALALLRGQPPVTAAMLGRGLLLRSAIELFGRVFFALALAYSDLSSTSAILQATPLVVALGAVVFFGEQVGWRRWLAMAVGFAGVLIVLRPGTDAFSAGSVFAVLGMLGFAGRDLATRATPMAVSNLQLGVLGFTVLTVAGGVIMLAFGETAVMPTAPGLAKLGAAALVGVLAYNAITVAMRTGEVSVVAPFRYTRLVFALILALVVFGEQPDWPTLAGAVLIVGSGVFTLLRGARVSS</sequence>
<dbReference type="InterPro" id="IPR037185">
    <property type="entry name" value="EmrE-like"/>
</dbReference>
<feature type="transmembrane region" description="Helical" evidence="1">
    <location>
        <begin position="100"/>
        <end position="118"/>
    </location>
</feature>
<protein>
    <submittedName>
        <fullName evidence="3">DMT family transporter</fullName>
    </submittedName>
</protein>
<keyword evidence="1" id="KW-1133">Transmembrane helix</keyword>
<keyword evidence="4" id="KW-1185">Reference proteome</keyword>
<dbReference type="PANTHER" id="PTHR22911:SF135">
    <property type="entry name" value="BLR4310 PROTEIN"/>
    <property type="match status" value="1"/>
</dbReference>
<feature type="transmembrane region" description="Helical" evidence="1">
    <location>
        <begin position="125"/>
        <end position="142"/>
    </location>
</feature>
<feature type="domain" description="EamA" evidence="2">
    <location>
        <begin position="152"/>
        <end position="283"/>
    </location>
</feature>
<gene>
    <name evidence="3" type="ORF">ACFTOW_18215</name>
</gene>
<feature type="domain" description="EamA" evidence="2">
    <location>
        <begin position="10"/>
        <end position="142"/>
    </location>
</feature>
<feature type="transmembrane region" description="Helical" evidence="1">
    <location>
        <begin position="41"/>
        <end position="62"/>
    </location>
</feature>
<dbReference type="Proteomes" id="UP001597186">
    <property type="component" value="Unassembled WGS sequence"/>
</dbReference>
<evidence type="ECO:0000313" key="4">
    <source>
        <dbReference type="Proteomes" id="UP001597186"/>
    </source>
</evidence>
<accession>A0ABW4EIT5</accession>
<feature type="transmembrane region" description="Helical" evidence="1">
    <location>
        <begin position="74"/>
        <end position="94"/>
    </location>
</feature>